<dbReference type="PATRIC" id="fig|471514.4.peg.1844"/>
<evidence type="ECO:0000256" key="13">
    <source>
        <dbReference type="ARBA" id="ARBA00048555"/>
    </source>
</evidence>
<proteinExistence type="inferred from homology"/>
<evidence type="ECO:0000256" key="5">
    <source>
        <dbReference type="ARBA" id="ARBA00020963"/>
    </source>
</evidence>
<keyword evidence="18" id="KW-1185">Reference proteome</keyword>
<dbReference type="Pfam" id="PF01923">
    <property type="entry name" value="Cob_adeno_trans"/>
    <property type="match status" value="1"/>
</dbReference>
<gene>
    <name evidence="17" type="ORF">AN477_21660</name>
</gene>
<organism evidence="17 18">
    <name type="scientific">Alicyclobacillus ferrooxydans</name>
    <dbReference type="NCBI Taxonomy" id="471514"/>
    <lineage>
        <taxon>Bacteria</taxon>
        <taxon>Bacillati</taxon>
        <taxon>Bacillota</taxon>
        <taxon>Bacilli</taxon>
        <taxon>Bacillales</taxon>
        <taxon>Alicyclobacillaceae</taxon>
        <taxon>Alicyclobacillus</taxon>
    </lineage>
</organism>
<dbReference type="OrthoDB" id="9778896at2"/>
<comment type="caution">
    <text evidence="17">The sequence shown here is derived from an EMBL/GenBank/DDBJ whole genome shotgun (WGS) entry which is preliminary data.</text>
</comment>
<evidence type="ECO:0000256" key="7">
    <source>
        <dbReference type="ARBA" id="ARBA00022679"/>
    </source>
</evidence>
<evidence type="ECO:0000256" key="15">
    <source>
        <dbReference type="RuleBase" id="RU366026"/>
    </source>
</evidence>
<dbReference type="EC" id="2.5.1.17" evidence="4 15"/>
<accession>A0A0P9C7I1</accession>
<keyword evidence="9 15" id="KW-0067">ATP-binding</keyword>
<dbReference type="AlphaFoldDB" id="A0A0P9C7I1"/>
<keyword evidence="7 15" id="KW-0808">Transferase</keyword>
<dbReference type="UniPathway" id="UPA00148">
    <property type="reaction ID" value="UER00233"/>
</dbReference>
<dbReference type="EMBL" id="LJCO01000096">
    <property type="protein sequence ID" value="KPV40888.1"/>
    <property type="molecule type" value="Genomic_DNA"/>
</dbReference>
<comment type="pathway">
    <text evidence="1 15">Cofactor biosynthesis; adenosylcobalamin biosynthesis; adenosylcobalamin from cob(II)yrinate a,c-diamide: step 2/7.</text>
</comment>
<dbReference type="STRING" id="471514.AN477_21660"/>
<evidence type="ECO:0000256" key="10">
    <source>
        <dbReference type="ARBA" id="ARBA00031529"/>
    </source>
</evidence>
<evidence type="ECO:0000313" key="17">
    <source>
        <dbReference type="EMBL" id="KPV40888.1"/>
    </source>
</evidence>
<dbReference type="FunFam" id="1.20.1200.10:FF:000001">
    <property type="entry name" value="Cob(I)yrinic acid a,c-diamide adenosyltransferase"/>
    <property type="match status" value="1"/>
</dbReference>
<evidence type="ECO:0000256" key="12">
    <source>
        <dbReference type="ARBA" id="ARBA00033354"/>
    </source>
</evidence>
<evidence type="ECO:0000259" key="16">
    <source>
        <dbReference type="Pfam" id="PF01923"/>
    </source>
</evidence>
<keyword evidence="6 15" id="KW-0169">Cobalamin biosynthesis</keyword>
<evidence type="ECO:0000256" key="1">
    <source>
        <dbReference type="ARBA" id="ARBA00005121"/>
    </source>
</evidence>
<evidence type="ECO:0000256" key="9">
    <source>
        <dbReference type="ARBA" id="ARBA00022840"/>
    </source>
</evidence>
<comment type="catalytic activity">
    <reaction evidence="14 15">
        <text>2 cob(II)alamin + reduced [electron-transfer flavoprotein] + 2 ATP = 2 adenosylcob(III)alamin + 2 triphosphate + oxidized [electron-transfer flavoprotein] + 3 H(+)</text>
        <dbReference type="Rhea" id="RHEA:28671"/>
        <dbReference type="Rhea" id="RHEA-COMP:10685"/>
        <dbReference type="Rhea" id="RHEA-COMP:10686"/>
        <dbReference type="ChEBI" id="CHEBI:15378"/>
        <dbReference type="ChEBI" id="CHEBI:16304"/>
        <dbReference type="ChEBI" id="CHEBI:18036"/>
        <dbReference type="ChEBI" id="CHEBI:18408"/>
        <dbReference type="ChEBI" id="CHEBI:30616"/>
        <dbReference type="ChEBI" id="CHEBI:57692"/>
        <dbReference type="ChEBI" id="CHEBI:58307"/>
        <dbReference type="EC" id="2.5.1.17"/>
    </reaction>
</comment>
<comment type="catalytic activity">
    <reaction evidence="13 15">
        <text>2 cob(II)yrinate a,c diamide + reduced [electron-transfer flavoprotein] + 2 ATP = 2 adenosylcob(III)yrinate a,c-diamide + 2 triphosphate + oxidized [electron-transfer flavoprotein] + 3 H(+)</text>
        <dbReference type="Rhea" id="RHEA:11528"/>
        <dbReference type="Rhea" id="RHEA-COMP:10685"/>
        <dbReference type="Rhea" id="RHEA-COMP:10686"/>
        <dbReference type="ChEBI" id="CHEBI:15378"/>
        <dbReference type="ChEBI" id="CHEBI:18036"/>
        <dbReference type="ChEBI" id="CHEBI:30616"/>
        <dbReference type="ChEBI" id="CHEBI:57692"/>
        <dbReference type="ChEBI" id="CHEBI:58307"/>
        <dbReference type="ChEBI" id="CHEBI:58503"/>
        <dbReference type="ChEBI" id="CHEBI:58537"/>
        <dbReference type="EC" id="2.5.1.17"/>
    </reaction>
</comment>
<dbReference type="InterPro" id="IPR016030">
    <property type="entry name" value="CblAdoTrfase-like"/>
</dbReference>
<dbReference type="GO" id="GO:0005524">
    <property type="term" value="F:ATP binding"/>
    <property type="evidence" value="ECO:0007669"/>
    <property type="project" value="UniProtKB-UniRule"/>
</dbReference>
<dbReference type="PANTHER" id="PTHR12213">
    <property type="entry name" value="CORRINOID ADENOSYLTRANSFERASE"/>
    <property type="match status" value="1"/>
</dbReference>
<feature type="domain" description="Cobalamin adenosyltransferase-like" evidence="16">
    <location>
        <begin position="3"/>
        <end position="167"/>
    </location>
</feature>
<comment type="similarity">
    <text evidence="2 15">Belongs to the Cob(I)alamin adenosyltransferase family.</text>
</comment>
<dbReference type="GO" id="GO:0009236">
    <property type="term" value="P:cobalamin biosynthetic process"/>
    <property type="evidence" value="ECO:0007669"/>
    <property type="project" value="UniProtKB-UniRule"/>
</dbReference>
<dbReference type="PANTHER" id="PTHR12213:SF0">
    <property type="entry name" value="CORRINOID ADENOSYLTRANSFERASE MMAB"/>
    <property type="match status" value="1"/>
</dbReference>
<name>A0A0P9C7I1_9BACL</name>
<dbReference type="GO" id="GO:0008817">
    <property type="term" value="F:corrinoid adenosyltransferase activity"/>
    <property type="evidence" value="ECO:0007669"/>
    <property type="project" value="UniProtKB-UniRule"/>
</dbReference>
<protein>
    <recommendedName>
        <fullName evidence="5 15">Corrinoid adenosyltransferase</fullName>
        <ecNumber evidence="4 15">2.5.1.17</ecNumber>
    </recommendedName>
    <alternativeName>
        <fullName evidence="10 15">Cob(II)alamin adenosyltransferase</fullName>
    </alternativeName>
    <alternativeName>
        <fullName evidence="12 15">Cob(II)yrinic acid a,c-diamide adenosyltransferase</fullName>
    </alternativeName>
    <alternativeName>
        <fullName evidence="11 15">Cobinamide/cobalamin adenosyltransferase</fullName>
    </alternativeName>
</protein>
<dbReference type="NCBIfam" id="TIGR00636">
    <property type="entry name" value="PduO_Nterm"/>
    <property type="match status" value="1"/>
</dbReference>
<evidence type="ECO:0000256" key="8">
    <source>
        <dbReference type="ARBA" id="ARBA00022741"/>
    </source>
</evidence>
<reference evidence="17 18" key="1">
    <citation type="submission" date="2015-09" db="EMBL/GenBank/DDBJ databases">
        <title>Draft genome sequence of Alicyclobacillus ferrooxydans DSM 22381.</title>
        <authorList>
            <person name="Hemp J."/>
        </authorList>
    </citation>
    <scope>NUCLEOTIDE SEQUENCE [LARGE SCALE GENOMIC DNA]</scope>
    <source>
        <strain evidence="17 18">TC-34</strain>
    </source>
</reference>
<keyword evidence="8 15" id="KW-0547">Nucleotide-binding</keyword>
<sequence>MRIYTRGGDKGKTALIGGERRYKHDLRIEAYGTVDEAGAFIGMAISELNESTDADIINLLYQVQQTLWDVGADLAAVPGAKYTFRTKEEAAGELEPFIDRYKEEADKVTRFILRGGDKAAATLHVSCTVVRRAERHVVALMQVENIFEPTLKYLNRLSDLLFVLARAVNARREQKDVLYENSTEVFREGRNHSSTTSTES</sequence>
<evidence type="ECO:0000256" key="3">
    <source>
        <dbReference type="ARBA" id="ARBA00011233"/>
    </source>
</evidence>
<dbReference type="InterPro" id="IPR036451">
    <property type="entry name" value="CblAdoTrfase-like_sf"/>
</dbReference>
<evidence type="ECO:0000256" key="14">
    <source>
        <dbReference type="ARBA" id="ARBA00048692"/>
    </source>
</evidence>
<dbReference type="RefSeq" id="WP_054971260.1">
    <property type="nucleotide sequence ID" value="NZ_LJCO01000096.1"/>
</dbReference>
<evidence type="ECO:0000256" key="11">
    <source>
        <dbReference type="ARBA" id="ARBA00033334"/>
    </source>
</evidence>
<evidence type="ECO:0000256" key="4">
    <source>
        <dbReference type="ARBA" id="ARBA00012454"/>
    </source>
</evidence>
<evidence type="ECO:0000256" key="6">
    <source>
        <dbReference type="ARBA" id="ARBA00022573"/>
    </source>
</evidence>
<evidence type="ECO:0000256" key="2">
    <source>
        <dbReference type="ARBA" id="ARBA00007487"/>
    </source>
</evidence>
<dbReference type="Gene3D" id="1.20.1200.10">
    <property type="entry name" value="Cobalamin adenosyltransferase-like"/>
    <property type="match status" value="1"/>
</dbReference>
<dbReference type="Proteomes" id="UP000050482">
    <property type="component" value="Unassembled WGS sequence"/>
</dbReference>
<dbReference type="InterPro" id="IPR029499">
    <property type="entry name" value="PduO-typ"/>
</dbReference>
<comment type="subunit">
    <text evidence="3">Homotrimer.</text>
</comment>
<dbReference type="SUPFAM" id="SSF89028">
    <property type="entry name" value="Cobalamin adenosyltransferase-like"/>
    <property type="match status" value="1"/>
</dbReference>
<evidence type="ECO:0000313" key="18">
    <source>
        <dbReference type="Proteomes" id="UP000050482"/>
    </source>
</evidence>